<dbReference type="AlphaFoldDB" id="A0A2W2BYA7"/>
<dbReference type="EMBL" id="QKTW01000016">
    <property type="protein sequence ID" value="PZF72843.1"/>
    <property type="molecule type" value="Genomic_DNA"/>
</dbReference>
<feature type="transmembrane region" description="Helical" evidence="1">
    <location>
        <begin position="108"/>
        <end position="129"/>
    </location>
</feature>
<protein>
    <submittedName>
        <fullName evidence="2">Uncharacterized protein</fullName>
    </submittedName>
</protein>
<keyword evidence="1" id="KW-0472">Membrane</keyword>
<name>A0A2W2BYA7_9BACT</name>
<evidence type="ECO:0000313" key="3">
    <source>
        <dbReference type="Proteomes" id="UP000248745"/>
    </source>
</evidence>
<sequence length="135" mass="16113">MAMKRAYYYLFYKLYRFYEAGPSVWMSDQKAIISIGALEIWFYFSRVSYYVGITKAKTPIMLTKPYMFIPLVVVFAVNYFAFDRNGDWKKHVREFEKWPPKKNRLGGLIVWSGIVLILVNLIVSIYFLYVRFGRI</sequence>
<comment type="caution">
    <text evidence="2">The sequence shown here is derived from an EMBL/GenBank/DDBJ whole genome shotgun (WGS) entry which is preliminary data.</text>
</comment>
<feature type="transmembrane region" description="Helical" evidence="1">
    <location>
        <begin position="65"/>
        <end position="82"/>
    </location>
</feature>
<keyword evidence="1" id="KW-1133">Transmembrane helix</keyword>
<feature type="transmembrane region" description="Helical" evidence="1">
    <location>
        <begin position="31"/>
        <end position="53"/>
    </location>
</feature>
<reference evidence="2 3" key="1">
    <citation type="submission" date="2018-06" db="EMBL/GenBank/DDBJ databases">
        <title>Mucibacter soli gen. nov., sp. nov., a new member of the family Chitinophagaceae producing mucin.</title>
        <authorList>
            <person name="Kim M.-K."/>
            <person name="Park S."/>
            <person name="Kim T.-S."/>
            <person name="Joung Y."/>
            <person name="Han J.-H."/>
            <person name="Kim S.B."/>
        </authorList>
    </citation>
    <scope>NUCLEOTIDE SEQUENCE [LARGE SCALE GENOMIC DNA]</scope>
    <source>
        <strain evidence="2 3">R1-15</strain>
    </source>
</reference>
<organism evidence="2 3">
    <name type="scientific">Taibaiella soli</name>
    <dbReference type="NCBI Taxonomy" id="1649169"/>
    <lineage>
        <taxon>Bacteria</taxon>
        <taxon>Pseudomonadati</taxon>
        <taxon>Bacteroidota</taxon>
        <taxon>Chitinophagia</taxon>
        <taxon>Chitinophagales</taxon>
        <taxon>Chitinophagaceae</taxon>
        <taxon>Taibaiella</taxon>
    </lineage>
</organism>
<dbReference type="Proteomes" id="UP000248745">
    <property type="component" value="Unassembled WGS sequence"/>
</dbReference>
<evidence type="ECO:0000256" key="1">
    <source>
        <dbReference type="SAM" id="Phobius"/>
    </source>
</evidence>
<keyword evidence="1" id="KW-0812">Transmembrane</keyword>
<evidence type="ECO:0000313" key="2">
    <source>
        <dbReference type="EMBL" id="PZF72843.1"/>
    </source>
</evidence>
<gene>
    <name evidence="2" type="ORF">DN068_10540</name>
</gene>
<proteinExistence type="predicted"/>
<accession>A0A2W2BYA7</accession>
<keyword evidence="3" id="KW-1185">Reference proteome</keyword>